<feature type="active site" evidence="2">
    <location>
        <position position="195"/>
    </location>
</feature>
<dbReference type="InterPro" id="IPR029062">
    <property type="entry name" value="Class_I_gatase-like"/>
</dbReference>
<dbReference type="GO" id="GO:0009252">
    <property type="term" value="P:peptidoglycan biosynthetic process"/>
    <property type="evidence" value="ECO:0007669"/>
    <property type="project" value="UniProtKB-UniRule"/>
</dbReference>
<dbReference type="Pfam" id="PF07685">
    <property type="entry name" value="GATase_3"/>
    <property type="match status" value="1"/>
</dbReference>
<feature type="binding site" evidence="2">
    <location>
        <position position="133"/>
    </location>
    <ligand>
        <name>substrate</name>
    </ligand>
</feature>
<dbReference type="EC" id="3.5.1.2" evidence="2"/>
<dbReference type="GO" id="GO:0071555">
    <property type="term" value="P:cell wall organization"/>
    <property type="evidence" value="ECO:0007669"/>
    <property type="project" value="UniProtKB-KW"/>
</dbReference>
<comment type="subunit">
    <text evidence="2">Forms a heterodimer with MurT.</text>
</comment>
<dbReference type="PANTHER" id="PTHR21343:SF9">
    <property type="entry name" value="LIPID II ISOGLUTAMINYL SYNTHASE (GLUTAMINE-HYDROLYZING) SUBUNIT GATD"/>
    <property type="match status" value="1"/>
</dbReference>
<dbReference type="GO" id="GO:0004359">
    <property type="term" value="F:glutaminase activity"/>
    <property type="evidence" value="ECO:0007669"/>
    <property type="project" value="UniProtKB-UniRule"/>
</dbReference>
<feature type="active site" description="Nucleophile" evidence="2">
    <location>
        <position position="99"/>
    </location>
</feature>
<dbReference type="HAMAP" id="MF_02213">
    <property type="entry name" value="Lipid_II_synth_GatD"/>
    <property type="match status" value="1"/>
</dbReference>
<dbReference type="AlphaFoldDB" id="A0A520XFS7"/>
<keyword evidence="2" id="KW-0436">Ligase</keyword>
<comment type="catalytic activity">
    <reaction evidence="2">
        <text>beta-D-GlcNAc-(1-&gt;4)-Mur2Ac(oyl-L-Ala-gamma-D-Glu-L-Lys-D-Ala-D-Ala)-di-trans,octa-cis-undecaprenyl diphosphate + L-glutamine + ATP + H2O = beta-D-GlcNAc-(1-&gt;4)-Mur2Ac(oyl-L-Ala-D-isoglutaminyl-L-Lys-D-Ala-D-Ala)-di-trans,octa-cis-undecaprenyl diphosphate + L-glutamate + ADP + phosphate + H(+)</text>
        <dbReference type="Rhea" id="RHEA:57928"/>
        <dbReference type="ChEBI" id="CHEBI:15377"/>
        <dbReference type="ChEBI" id="CHEBI:15378"/>
        <dbReference type="ChEBI" id="CHEBI:29985"/>
        <dbReference type="ChEBI" id="CHEBI:30616"/>
        <dbReference type="ChEBI" id="CHEBI:43474"/>
        <dbReference type="ChEBI" id="CHEBI:58359"/>
        <dbReference type="ChEBI" id="CHEBI:60033"/>
        <dbReference type="ChEBI" id="CHEBI:62233"/>
        <dbReference type="ChEBI" id="CHEBI:456216"/>
        <dbReference type="EC" id="6.3.5.13"/>
    </reaction>
</comment>
<dbReference type="UniPathway" id="UPA00219"/>
<evidence type="ECO:0000256" key="2">
    <source>
        <dbReference type="HAMAP-Rule" id="MF_02213"/>
    </source>
</evidence>
<dbReference type="PROSITE" id="PS51274">
    <property type="entry name" value="GATASE_COBBQ"/>
    <property type="match status" value="1"/>
</dbReference>
<evidence type="ECO:0000313" key="4">
    <source>
        <dbReference type="EMBL" id="RZV40038.1"/>
    </source>
</evidence>
<dbReference type="GO" id="GO:0009236">
    <property type="term" value="P:cobalamin biosynthetic process"/>
    <property type="evidence" value="ECO:0007669"/>
    <property type="project" value="InterPro"/>
</dbReference>
<keyword evidence="2" id="KW-0961">Cell wall biogenesis/degradation</keyword>
<dbReference type="GO" id="GO:0008360">
    <property type="term" value="P:regulation of cell shape"/>
    <property type="evidence" value="ECO:0007669"/>
    <property type="project" value="UniProtKB-KW"/>
</dbReference>
<dbReference type="EC" id="6.3.5.13" evidence="2"/>
<dbReference type="GO" id="GO:0140282">
    <property type="term" value="F:carbon-nitrogen ligase activity on lipid II"/>
    <property type="evidence" value="ECO:0007669"/>
    <property type="project" value="UniProtKB-UniRule"/>
</dbReference>
<evidence type="ECO:0000313" key="5">
    <source>
        <dbReference type="Proteomes" id="UP000322454"/>
    </source>
</evidence>
<dbReference type="SUPFAM" id="SSF52317">
    <property type="entry name" value="Class I glutamine amidotransferase-like"/>
    <property type="match status" value="1"/>
</dbReference>
<dbReference type="InterPro" id="IPR011698">
    <property type="entry name" value="GATase_3"/>
</dbReference>
<comment type="pathway">
    <text evidence="2">Cell wall biogenesis; peptidoglycan biosynthesis.</text>
</comment>
<dbReference type="PANTHER" id="PTHR21343">
    <property type="entry name" value="DETHIOBIOTIN SYNTHETASE"/>
    <property type="match status" value="1"/>
</dbReference>
<dbReference type="CDD" id="cd01750">
    <property type="entry name" value="GATase1_CobQ"/>
    <property type="match status" value="1"/>
</dbReference>
<name>A0A520XFS7_9DELT</name>
<dbReference type="Gene3D" id="3.40.50.880">
    <property type="match status" value="1"/>
</dbReference>
<dbReference type="Proteomes" id="UP000322454">
    <property type="component" value="Unassembled WGS sequence"/>
</dbReference>
<gene>
    <name evidence="2" type="primary">gatD</name>
    <name evidence="4" type="ORF">EVJ48_02360</name>
</gene>
<keyword evidence="1 2" id="KW-0315">Glutamine amidotransferase</keyword>
<protein>
    <recommendedName>
        <fullName evidence="2">Lipid II isoglutaminyl synthase (glutamine-hydrolyzing) subunit GatD</fullName>
        <ecNumber evidence="2">6.3.5.13</ecNumber>
    </recommendedName>
    <alternativeName>
        <fullName evidence="2">Lipid II isoglutaminyl synthase glutaminase subunit</fullName>
        <ecNumber evidence="2">3.5.1.2</ecNumber>
    </alternativeName>
</protein>
<comment type="catalytic activity">
    <reaction evidence="2">
        <text>L-glutamine + H2O = L-glutamate + NH4(+)</text>
        <dbReference type="Rhea" id="RHEA:15889"/>
        <dbReference type="ChEBI" id="CHEBI:15377"/>
        <dbReference type="ChEBI" id="CHEBI:28938"/>
        <dbReference type="ChEBI" id="CHEBI:29985"/>
        <dbReference type="ChEBI" id="CHEBI:58359"/>
        <dbReference type="EC" id="3.5.1.2"/>
    </reaction>
</comment>
<evidence type="ECO:0000256" key="1">
    <source>
        <dbReference type="ARBA" id="ARBA00022962"/>
    </source>
</evidence>
<keyword evidence="2" id="KW-0378">Hydrolase</keyword>
<feature type="domain" description="CobB/CobQ-like glutamine amidotransferase" evidence="3">
    <location>
        <begin position="12"/>
        <end position="203"/>
    </location>
</feature>
<accession>A0A520XFS7</accession>
<dbReference type="InterPro" id="IPR043702">
    <property type="entry name" value="Lipid_II_synth_GatD"/>
</dbReference>
<comment type="similarity">
    <text evidence="2">Belongs to the CobB/CobQ family. GatD subfamily.</text>
</comment>
<comment type="caution">
    <text evidence="4">The sequence shown here is derived from an EMBL/GenBank/DDBJ whole genome shotgun (WGS) entry which is preliminary data.</text>
</comment>
<dbReference type="EMBL" id="SHMQ01000004">
    <property type="protein sequence ID" value="RZV40038.1"/>
    <property type="molecule type" value="Genomic_DNA"/>
</dbReference>
<proteinExistence type="inferred from homology"/>
<sequence length="255" mass="28388">MKKLELTAVDFYPEIMNIYGDRGNIIYFKYRCSVYGIEIKIIDVTIGRNYEKECESADIFFMGGGQDAEQALIYEDFFSGKKNILIESLNKNKIMLAICGGYQLLCNHYKSADGKIMKGISIFKGYTESGTPRLTGNIAVKSGGTVLIGFENHGGRTYLDGSQNCIGTVLKGHGNNGKDKTEGARTGNFFGTYMHGSFLPKNFVFCDYLIDLALQNKYGFNLLEALEINGVKAGEIDNNFELNARKDVRDLKGFI</sequence>
<evidence type="ECO:0000259" key="3">
    <source>
        <dbReference type="Pfam" id="PF07685"/>
    </source>
</evidence>
<organism evidence="4 5">
    <name type="scientific">Candidatus Acidulodesulfobacterium acidiphilum</name>
    <dbReference type="NCBI Taxonomy" id="2597224"/>
    <lineage>
        <taxon>Bacteria</taxon>
        <taxon>Deltaproteobacteria</taxon>
        <taxon>Candidatus Acidulodesulfobacterales</taxon>
        <taxon>Candidatus Acidulodesulfobacterium</taxon>
    </lineage>
</organism>
<reference evidence="4 5" key="1">
    <citation type="submission" date="2019-01" db="EMBL/GenBank/DDBJ databases">
        <title>Insights into ecological role of a new deltaproteobacterial order Candidatus Sinidesulfobacterales (Sva0485) by metagenomics and metatranscriptomics.</title>
        <authorList>
            <person name="Tan S."/>
            <person name="Liu J."/>
            <person name="Fang Y."/>
            <person name="Hedlund B."/>
            <person name="Lian Z.-H."/>
            <person name="Huang L.-Y."/>
            <person name="Li J.-T."/>
            <person name="Huang L.-N."/>
            <person name="Li W.-J."/>
            <person name="Jiang H.-C."/>
            <person name="Dong H.-L."/>
            <person name="Shu W.-S."/>
        </authorList>
    </citation>
    <scope>NUCLEOTIDE SEQUENCE [LARGE SCALE GENOMIC DNA]</scope>
    <source>
        <strain evidence="4">AP4</strain>
    </source>
</reference>
<keyword evidence="2" id="KW-0133">Cell shape</keyword>
<dbReference type="InterPro" id="IPR033949">
    <property type="entry name" value="CobQ_GATase1"/>
</dbReference>
<comment type="function">
    <text evidence="2">The lipid II isoglutaminyl synthase complex catalyzes the formation of alpha-D-isoglutamine in the cell wall lipid II stem peptide. The GatD subunit catalyzes the hydrolysis of glutamine to glutamate and ammonia. The resulting ammonia molecule is channeled to the active site of MurT.</text>
</comment>
<keyword evidence="2" id="KW-0573">Peptidoglycan synthesis</keyword>